<dbReference type="EC" id="1.14.14.10" evidence="9"/>
<dbReference type="InterPro" id="IPR016215">
    <property type="entry name" value="NTA_MOA"/>
</dbReference>
<dbReference type="NCBIfam" id="TIGR03860">
    <property type="entry name" value="FMN_nitrolo"/>
    <property type="match status" value="1"/>
</dbReference>
<evidence type="ECO:0000313" key="9">
    <source>
        <dbReference type="EMBL" id="SAI24845.1"/>
    </source>
</evidence>
<dbReference type="SUPFAM" id="SSF51679">
    <property type="entry name" value="Bacterial luciferase-like"/>
    <property type="match status" value="1"/>
</dbReference>
<keyword evidence="1 6" id="KW-0285">Flavoprotein</keyword>
<dbReference type="CDD" id="cd01095">
    <property type="entry name" value="Nitrilotriacetate_monoxgenase"/>
    <property type="match status" value="1"/>
</dbReference>
<evidence type="ECO:0000256" key="5">
    <source>
        <dbReference type="ARBA" id="ARBA00033748"/>
    </source>
</evidence>
<evidence type="ECO:0000256" key="2">
    <source>
        <dbReference type="ARBA" id="ARBA00022643"/>
    </source>
</evidence>
<keyword evidence="2 6" id="KW-0288">FMN</keyword>
<accession>A0A157NU75</accession>
<evidence type="ECO:0000256" key="7">
    <source>
        <dbReference type="SAM" id="MobiDB-lite"/>
    </source>
</evidence>
<keyword evidence="3 9" id="KW-0560">Oxidoreductase</keyword>
<evidence type="ECO:0000259" key="8">
    <source>
        <dbReference type="Pfam" id="PF00296"/>
    </source>
</evidence>
<dbReference type="RefSeq" id="WP_066410958.1">
    <property type="nucleotide sequence ID" value="NZ_FKBS01000014.1"/>
</dbReference>
<feature type="domain" description="Luciferase-like" evidence="8">
    <location>
        <begin position="31"/>
        <end position="384"/>
    </location>
</feature>
<dbReference type="PANTHER" id="PTHR30011:SF16">
    <property type="entry name" value="C2H2 FINGER DOMAIN TRANSCRIPTION FACTOR (EUROFUNG)-RELATED"/>
    <property type="match status" value="1"/>
</dbReference>
<dbReference type="GO" id="GO:0018529">
    <property type="term" value="F:nitrilotriacetate monooxygenase activity"/>
    <property type="evidence" value="ECO:0007669"/>
    <property type="project" value="UniProtKB-EC"/>
</dbReference>
<evidence type="ECO:0000313" key="10">
    <source>
        <dbReference type="Proteomes" id="UP000077037"/>
    </source>
</evidence>
<name>A0A157NU75_9BORD</name>
<proteinExistence type="inferred from homology"/>
<dbReference type="PANTHER" id="PTHR30011">
    <property type="entry name" value="ALKANESULFONATE MONOOXYGENASE-RELATED"/>
    <property type="match status" value="1"/>
</dbReference>
<organism evidence="9 10">
    <name type="scientific">Bordetella ansorpii</name>
    <dbReference type="NCBI Taxonomy" id="288768"/>
    <lineage>
        <taxon>Bacteria</taxon>
        <taxon>Pseudomonadati</taxon>
        <taxon>Pseudomonadota</taxon>
        <taxon>Betaproteobacteria</taxon>
        <taxon>Burkholderiales</taxon>
        <taxon>Alcaligenaceae</taxon>
        <taxon>Bordetella</taxon>
    </lineage>
</organism>
<dbReference type="Proteomes" id="UP000077037">
    <property type="component" value="Unassembled WGS sequence"/>
</dbReference>
<evidence type="ECO:0000256" key="1">
    <source>
        <dbReference type="ARBA" id="ARBA00022630"/>
    </source>
</evidence>
<evidence type="ECO:0000256" key="4">
    <source>
        <dbReference type="ARBA" id="ARBA00023033"/>
    </source>
</evidence>
<dbReference type="AlphaFoldDB" id="A0A157NU75"/>
<dbReference type="EMBL" id="FKBS01000014">
    <property type="protein sequence ID" value="SAI24845.1"/>
    <property type="molecule type" value="Genomic_DNA"/>
</dbReference>
<feature type="binding site" evidence="6">
    <location>
        <position position="221"/>
    </location>
    <ligand>
        <name>FMN</name>
        <dbReference type="ChEBI" id="CHEBI:58210"/>
    </ligand>
</feature>
<dbReference type="PIRSF" id="PIRSF000337">
    <property type="entry name" value="NTA_MOA"/>
    <property type="match status" value="1"/>
</dbReference>
<comment type="similarity">
    <text evidence="5">Belongs to the NtaA/SnaA/DszA monooxygenase family.</text>
</comment>
<protein>
    <submittedName>
        <fullName evidence="9">Monooxygenase</fullName>
        <ecNumber evidence="9">1.14.14.10</ecNumber>
    </submittedName>
</protein>
<gene>
    <name evidence="9" type="primary">ntaA_1</name>
    <name evidence="9" type="ORF">SAMEA1982600_01959</name>
</gene>
<feature type="region of interest" description="Disordered" evidence="7">
    <location>
        <begin position="426"/>
        <end position="445"/>
    </location>
</feature>
<keyword evidence="4 9" id="KW-0503">Monooxygenase</keyword>
<dbReference type="InterPro" id="IPR036661">
    <property type="entry name" value="Luciferase-like_sf"/>
</dbReference>
<reference evidence="9 10" key="1">
    <citation type="submission" date="2016-03" db="EMBL/GenBank/DDBJ databases">
        <authorList>
            <consortium name="Pathogen Informatics"/>
        </authorList>
    </citation>
    <scope>NUCLEOTIDE SEQUENCE [LARGE SCALE GENOMIC DNA]</scope>
    <source>
        <strain evidence="9 10">NCTC13364</strain>
    </source>
</reference>
<dbReference type="Gene3D" id="3.20.20.30">
    <property type="entry name" value="Luciferase-like domain"/>
    <property type="match status" value="1"/>
</dbReference>
<evidence type="ECO:0000256" key="3">
    <source>
        <dbReference type="ARBA" id="ARBA00023002"/>
    </source>
</evidence>
<evidence type="ECO:0000256" key="6">
    <source>
        <dbReference type="PIRSR" id="PIRSR000337-1"/>
    </source>
</evidence>
<feature type="binding site" evidence="6">
    <location>
        <position position="150"/>
    </location>
    <ligand>
        <name>FMN</name>
        <dbReference type="ChEBI" id="CHEBI:58210"/>
    </ligand>
</feature>
<feature type="binding site" evidence="6">
    <location>
        <position position="97"/>
    </location>
    <ligand>
        <name>FMN</name>
        <dbReference type="ChEBI" id="CHEBI:58210"/>
    </ligand>
</feature>
<feature type="binding site" evidence="6">
    <location>
        <position position="59"/>
    </location>
    <ligand>
        <name>FMN</name>
        <dbReference type="ChEBI" id="CHEBI:58210"/>
    </ligand>
</feature>
<dbReference type="OrthoDB" id="4505903at2"/>
<sequence>MPANERQLHLGVNLHGAGGHSAAWRWPGTNPNAFQDIGHYVQGARVAERGLLDAVFLADRPAIPWDITRQPPTNGLEPTLVLTVIARETSHIGLIGTASTTYNEPFNLARRFQSLDVISQGRAAWNAVTTSDAATVASFGGAEQGRAQRYARAESFVDVVLGLWDSWPREAVIADPVSGLFCDTERLRPVQAGREHFNVTGVLTHPGSPQGRPVLVQAGGSDEGLRLAARNADAVFSAAGDLDTALREARRLRSLARELGREYAPRILPGLVTFIGGTEAEALARKARLDELLDPDNALRALAGRIQVPASKLTLDAPIPLHLLPPFESLTSSIGHHRTIDRLARAGLTVRQILASVQGGGHRVLAGTPEQIAADIAAWFEAGAVDGFNLMPDALADGLPAFVDHVVPLLQRQGLFRTEYRSDTLRGHLGLPQPHPAPELADTLG</sequence>
<dbReference type="InterPro" id="IPR051260">
    <property type="entry name" value="Diverse_substr_monoxygenases"/>
</dbReference>
<dbReference type="Pfam" id="PF00296">
    <property type="entry name" value="Bac_luciferase"/>
    <property type="match status" value="1"/>
</dbReference>
<dbReference type="InterPro" id="IPR011251">
    <property type="entry name" value="Luciferase-like_dom"/>
</dbReference>